<reference evidence="2" key="1">
    <citation type="journal article" date="2019" name="Int. J. Syst. Evol. Microbiol.">
        <title>The Global Catalogue of Microorganisms (GCM) 10K type strain sequencing project: providing services to taxonomists for standard genome sequencing and annotation.</title>
        <authorList>
            <consortium name="The Broad Institute Genomics Platform"/>
            <consortium name="The Broad Institute Genome Sequencing Center for Infectious Disease"/>
            <person name="Wu L."/>
            <person name="Ma J."/>
        </authorList>
    </citation>
    <scope>NUCLEOTIDE SEQUENCE [LARGE SCALE GENOMIC DNA]</scope>
    <source>
        <strain evidence="2">KCTC 23984</strain>
    </source>
</reference>
<dbReference type="EMBL" id="JBHUOX010000010">
    <property type="protein sequence ID" value="MFD3001498.1"/>
    <property type="molecule type" value="Genomic_DNA"/>
</dbReference>
<dbReference type="Gene3D" id="3.40.50.150">
    <property type="entry name" value="Vaccinia Virus protein VP39"/>
    <property type="match status" value="1"/>
</dbReference>
<comment type="caution">
    <text evidence="1">The sequence shown here is derived from an EMBL/GenBank/DDBJ whole genome shotgun (WGS) entry which is preliminary data.</text>
</comment>
<keyword evidence="1" id="KW-0808">Transferase</keyword>
<keyword evidence="1" id="KW-0489">Methyltransferase</keyword>
<gene>
    <name evidence="1" type="ORF">ACFS7Z_14100</name>
</gene>
<accession>A0ABW6BWN3</accession>
<protein>
    <submittedName>
        <fullName evidence="1">Class I SAM-dependent methyltransferase</fullName>
        <ecNumber evidence="1">2.1.1.-</ecNumber>
    </submittedName>
</protein>
<keyword evidence="2" id="KW-1185">Reference proteome</keyword>
<organism evidence="1 2">
    <name type="scientific">Pontibacter toksunensis</name>
    <dbReference type="NCBI Taxonomy" id="1332631"/>
    <lineage>
        <taxon>Bacteria</taxon>
        <taxon>Pseudomonadati</taxon>
        <taxon>Bacteroidota</taxon>
        <taxon>Cytophagia</taxon>
        <taxon>Cytophagales</taxon>
        <taxon>Hymenobacteraceae</taxon>
        <taxon>Pontibacter</taxon>
    </lineage>
</organism>
<dbReference type="InterPro" id="IPR029063">
    <property type="entry name" value="SAM-dependent_MTases_sf"/>
</dbReference>
<dbReference type="Pfam" id="PF13489">
    <property type="entry name" value="Methyltransf_23"/>
    <property type="match status" value="1"/>
</dbReference>
<dbReference type="Proteomes" id="UP001597641">
    <property type="component" value="Unassembled WGS sequence"/>
</dbReference>
<sequence>MTQTIVCPLCEQPPPFRELEGPDGKDYYLCSTCYLIFADRRWLPSKEEEVKHYLNHENGIQHQGYIDFLNKAVHPALPYLRPGMQGLDYGCGSAPAISLLLKKEGYTLDNYDPFFFPELDAQKKYDFIFSTESFEHFFNPKQDLQRLSMLLNKEGLLVIMTEQWKKEETFAHWYYVRDPTHVSFYHQHTFRKICSQFNFVILFTDNNRVTILRKK</sequence>
<proteinExistence type="predicted"/>
<evidence type="ECO:0000313" key="2">
    <source>
        <dbReference type="Proteomes" id="UP001597641"/>
    </source>
</evidence>
<dbReference type="SUPFAM" id="SSF53335">
    <property type="entry name" value="S-adenosyl-L-methionine-dependent methyltransferases"/>
    <property type="match status" value="1"/>
</dbReference>
<dbReference type="GO" id="GO:0008168">
    <property type="term" value="F:methyltransferase activity"/>
    <property type="evidence" value="ECO:0007669"/>
    <property type="project" value="UniProtKB-KW"/>
</dbReference>
<dbReference type="GO" id="GO:0032259">
    <property type="term" value="P:methylation"/>
    <property type="evidence" value="ECO:0007669"/>
    <property type="project" value="UniProtKB-KW"/>
</dbReference>
<name>A0ABW6BWN3_9BACT</name>
<dbReference type="EC" id="2.1.1.-" evidence="1"/>
<evidence type="ECO:0000313" key="1">
    <source>
        <dbReference type="EMBL" id="MFD3001498.1"/>
    </source>
</evidence>
<dbReference type="RefSeq" id="WP_377485655.1">
    <property type="nucleotide sequence ID" value="NZ_JBHUOX010000010.1"/>
</dbReference>